<accession>A0A8J8NVA1</accession>
<evidence type="ECO:0000313" key="2">
    <source>
        <dbReference type="Proteomes" id="UP000785679"/>
    </source>
</evidence>
<organism evidence="1 2">
    <name type="scientific">Halteria grandinella</name>
    <dbReference type="NCBI Taxonomy" id="5974"/>
    <lineage>
        <taxon>Eukaryota</taxon>
        <taxon>Sar</taxon>
        <taxon>Alveolata</taxon>
        <taxon>Ciliophora</taxon>
        <taxon>Intramacronucleata</taxon>
        <taxon>Spirotrichea</taxon>
        <taxon>Stichotrichia</taxon>
        <taxon>Sporadotrichida</taxon>
        <taxon>Halteriidae</taxon>
        <taxon>Halteria</taxon>
    </lineage>
</organism>
<sequence>MIIASFDYFLQKFNSGVQLFIGFLKVSISLPRISYLNSDERGTGFATSSFTSSGSSPCLERFACSNRLQSCWQYFSKFFLNSFLAYPSMLFRSLYRLFNVWECPSSNSFSSLFVLYWMVLIQVSSFV</sequence>
<name>A0A8J8NVA1_HALGN</name>
<reference evidence="1" key="1">
    <citation type="submission" date="2019-06" db="EMBL/GenBank/DDBJ databases">
        <authorList>
            <person name="Zheng W."/>
        </authorList>
    </citation>
    <scope>NUCLEOTIDE SEQUENCE</scope>
    <source>
        <strain evidence="1">QDHG01</strain>
    </source>
</reference>
<protein>
    <submittedName>
        <fullName evidence="1">Uncharacterized protein</fullName>
    </submittedName>
</protein>
<dbReference type="EMBL" id="RRYP01005749">
    <property type="protein sequence ID" value="TNV81778.1"/>
    <property type="molecule type" value="Genomic_DNA"/>
</dbReference>
<gene>
    <name evidence="1" type="ORF">FGO68_gene630</name>
</gene>
<comment type="caution">
    <text evidence="1">The sequence shown here is derived from an EMBL/GenBank/DDBJ whole genome shotgun (WGS) entry which is preliminary data.</text>
</comment>
<proteinExistence type="predicted"/>
<dbReference type="Proteomes" id="UP000785679">
    <property type="component" value="Unassembled WGS sequence"/>
</dbReference>
<dbReference type="AlphaFoldDB" id="A0A8J8NVA1"/>
<evidence type="ECO:0000313" key="1">
    <source>
        <dbReference type="EMBL" id="TNV81778.1"/>
    </source>
</evidence>
<keyword evidence="2" id="KW-1185">Reference proteome</keyword>